<dbReference type="PANTHER" id="PTHR12598:SF0">
    <property type="entry name" value="COPPER HOMEOSTASIS PROTEIN CUTC HOMOLOG"/>
    <property type="match status" value="1"/>
</dbReference>
<dbReference type="InterPro" id="IPR005627">
    <property type="entry name" value="CutC-like"/>
</dbReference>
<protein>
    <recommendedName>
        <fullName evidence="2">Copper homeostasis protein cutC homolog</fullName>
    </recommendedName>
</protein>
<dbReference type="Proteomes" id="UP001158576">
    <property type="component" value="Chromosome 1"/>
</dbReference>
<keyword evidence="3" id="KW-1133">Transmembrane helix</keyword>
<feature type="transmembrane region" description="Helical" evidence="3">
    <location>
        <begin position="205"/>
        <end position="230"/>
    </location>
</feature>
<evidence type="ECO:0000256" key="2">
    <source>
        <dbReference type="ARBA" id="ARBA00019014"/>
    </source>
</evidence>
<keyword evidence="5" id="KW-1185">Reference proteome</keyword>
<evidence type="ECO:0000313" key="5">
    <source>
        <dbReference type="Proteomes" id="UP001158576"/>
    </source>
</evidence>
<keyword evidence="3" id="KW-0472">Membrane</keyword>
<dbReference type="PANTHER" id="PTHR12598">
    <property type="entry name" value="COPPER HOMEOSTASIS PROTEIN CUTC"/>
    <property type="match status" value="1"/>
</dbReference>
<evidence type="ECO:0000256" key="3">
    <source>
        <dbReference type="SAM" id="Phobius"/>
    </source>
</evidence>
<dbReference type="SUPFAM" id="SSF110395">
    <property type="entry name" value="CutC-like"/>
    <property type="match status" value="1"/>
</dbReference>
<dbReference type="Gene3D" id="3.20.20.380">
    <property type="entry name" value="Copper homeostasis (CutC) domain"/>
    <property type="match status" value="1"/>
</dbReference>
<accession>A0ABN7SVN3</accession>
<feature type="transmembrane region" description="Helical" evidence="3">
    <location>
        <begin position="242"/>
        <end position="262"/>
    </location>
</feature>
<gene>
    <name evidence="4" type="ORF">OKIOD_LOCUS11281</name>
</gene>
<sequence length="280" mass="31016">MKMCGVEICVETFESAQAAFAAGADRIELCSALELGGLTPSIGLLKMIKQNIPDLTVYCLIRCRTGGFEYTEGEIDIMKEEIKSLETAGSDGFVIGCLRRDSGLLKVCQRDATSLVNSSQKPFTFHRAFDVKELPRSLTGIRLGWSAIALLLSFVVALSISIYNYPYPCVGLPICFGIGGVGQLWDLVGHIMYIQDLWRPWLRGLKLFVGVGYLLLLGSIGCLIAFVVMAHLEGVSDWHFCSWNAAALGTIWPIMSALQLIFHSKLYRSEFRELRALLDY</sequence>
<feature type="transmembrane region" description="Helical" evidence="3">
    <location>
        <begin position="171"/>
        <end position="193"/>
    </location>
</feature>
<dbReference type="InterPro" id="IPR036822">
    <property type="entry name" value="CutC-like_dom_sf"/>
</dbReference>
<reference evidence="4 5" key="1">
    <citation type="submission" date="2021-04" db="EMBL/GenBank/DDBJ databases">
        <authorList>
            <person name="Bliznina A."/>
        </authorList>
    </citation>
    <scope>NUCLEOTIDE SEQUENCE [LARGE SCALE GENOMIC DNA]</scope>
</reference>
<dbReference type="Pfam" id="PF03932">
    <property type="entry name" value="CutC"/>
    <property type="match status" value="1"/>
</dbReference>
<evidence type="ECO:0000313" key="4">
    <source>
        <dbReference type="EMBL" id="CAG5105856.1"/>
    </source>
</evidence>
<evidence type="ECO:0000256" key="1">
    <source>
        <dbReference type="ARBA" id="ARBA00007768"/>
    </source>
</evidence>
<organism evidence="4 5">
    <name type="scientific">Oikopleura dioica</name>
    <name type="common">Tunicate</name>
    <dbReference type="NCBI Taxonomy" id="34765"/>
    <lineage>
        <taxon>Eukaryota</taxon>
        <taxon>Metazoa</taxon>
        <taxon>Chordata</taxon>
        <taxon>Tunicata</taxon>
        <taxon>Appendicularia</taxon>
        <taxon>Copelata</taxon>
        <taxon>Oikopleuridae</taxon>
        <taxon>Oikopleura</taxon>
    </lineage>
</organism>
<keyword evidence="3" id="KW-0812">Transmembrane</keyword>
<dbReference type="EMBL" id="OU015566">
    <property type="protein sequence ID" value="CAG5105856.1"/>
    <property type="molecule type" value="Genomic_DNA"/>
</dbReference>
<comment type="similarity">
    <text evidence="1">Belongs to the CutC family.</text>
</comment>
<feature type="transmembrane region" description="Helical" evidence="3">
    <location>
        <begin position="143"/>
        <end position="165"/>
    </location>
</feature>
<name>A0ABN7SVN3_OIKDI</name>
<proteinExistence type="inferred from homology"/>